<gene>
    <name evidence="8" type="ORF">Gferi_09570</name>
</gene>
<evidence type="ECO:0000313" key="9">
    <source>
        <dbReference type="Proteomes" id="UP000095743"/>
    </source>
</evidence>
<accession>A0A1D8GG01</accession>
<dbReference type="RefSeq" id="WP_069975885.1">
    <property type="nucleotide sequence ID" value="NZ_CP017269.1"/>
</dbReference>
<keyword evidence="3 6" id="KW-0812">Transmembrane</keyword>
<dbReference type="GO" id="GO:0015105">
    <property type="term" value="F:arsenite transmembrane transporter activity"/>
    <property type="evidence" value="ECO:0007669"/>
    <property type="project" value="InterPro"/>
</dbReference>
<reference evidence="8 9" key="1">
    <citation type="submission" date="2016-09" db="EMBL/GenBank/DDBJ databases">
        <title>Genomic analysis reveals versatility of anaerobic energy metabolism of Geosporobacter ferrireducens IRF9 of phylum Firmicutes.</title>
        <authorList>
            <person name="Kim S.-J."/>
        </authorList>
    </citation>
    <scope>NUCLEOTIDE SEQUENCE [LARGE SCALE GENOMIC DNA]</scope>
    <source>
        <strain evidence="8 9">IRF9</strain>
    </source>
</reference>
<evidence type="ECO:0000256" key="4">
    <source>
        <dbReference type="ARBA" id="ARBA00022989"/>
    </source>
</evidence>
<protein>
    <recommendedName>
        <fullName evidence="7">Dicarboxylate carrier MatC N-terminal domain-containing protein</fullName>
    </recommendedName>
</protein>
<feature type="transmembrane region" description="Helical" evidence="6">
    <location>
        <begin position="181"/>
        <end position="200"/>
    </location>
</feature>
<feature type="transmembrane region" description="Helical" evidence="6">
    <location>
        <begin position="28"/>
        <end position="44"/>
    </location>
</feature>
<feature type="domain" description="Dicarboxylate carrier MatC N-terminal" evidence="7">
    <location>
        <begin position="1"/>
        <end position="148"/>
    </location>
</feature>
<feature type="transmembrane region" description="Helical" evidence="6">
    <location>
        <begin position="96"/>
        <end position="121"/>
    </location>
</feature>
<dbReference type="Pfam" id="PF07158">
    <property type="entry name" value="MatC_N"/>
    <property type="match status" value="1"/>
</dbReference>
<dbReference type="OrthoDB" id="2814158at2"/>
<evidence type="ECO:0000313" key="8">
    <source>
        <dbReference type="EMBL" id="AOT69805.1"/>
    </source>
</evidence>
<dbReference type="Proteomes" id="UP000095743">
    <property type="component" value="Chromosome"/>
</dbReference>
<evidence type="ECO:0000259" key="7">
    <source>
        <dbReference type="Pfam" id="PF07158"/>
    </source>
</evidence>
<proteinExistence type="predicted"/>
<feature type="transmembrane region" description="Helical" evidence="6">
    <location>
        <begin position="285"/>
        <end position="303"/>
    </location>
</feature>
<organism evidence="8 9">
    <name type="scientific">Geosporobacter ferrireducens</name>
    <dbReference type="NCBI Taxonomy" id="1424294"/>
    <lineage>
        <taxon>Bacteria</taxon>
        <taxon>Bacillati</taxon>
        <taxon>Bacillota</taxon>
        <taxon>Clostridia</taxon>
        <taxon>Peptostreptococcales</taxon>
        <taxon>Thermotaleaceae</taxon>
        <taxon>Geosporobacter</taxon>
    </lineage>
</organism>
<dbReference type="EMBL" id="CP017269">
    <property type="protein sequence ID" value="AOT69805.1"/>
    <property type="molecule type" value="Genomic_DNA"/>
</dbReference>
<dbReference type="PRINTS" id="PR00758">
    <property type="entry name" value="ARSENICPUMP"/>
</dbReference>
<dbReference type="InterPro" id="IPR009827">
    <property type="entry name" value="MatC_N"/>
</dbReference>
<dbReference type="KEGG" id="gfe:Gferi_09570"/>
<dbReference type="STRING" id="1424294.Gferi_09570"/>
<evidence type="ECO:0000256" key="6">
    <source>
        <dbReference type="SAM" id="Phobius"/>
    </source>
</evidence>
<keyword evidence="9" id="KW-1185">Reference proteome</keyword>
<evidence type="ECO:0000256" key="1">
    <source>
        <dbReference type="ARBA" id="ARBA00004651"/>
    </source>
</evidence>
<feature type="transmembrane region" description="Helical" evidence="6">
    <location>
        <begin position="323"/>
        <end position="353"/>
    </location>
</feature>
<dbReference type="GO" id="GO:0005886">
    <property type="term" value="C:plasma membrane"/>
    <property type="evidence" value="ECO:0007669"/>
    <property type="project" value="UniProtKB-SubCell"/>
</dbReference>
<keyword evidence="4 6" id="KW-1133">Transmembrane helix</keyword>
<comment type="subcellular location">
    <subcellularLocation>
        <location evidence="1">Cell membrane</location>
        <topology evidence="1">Multi-pass membrane protein</topology>
    </subcellularLocation>
</comment>
<feature type="transmembrane region" description="Helical" evidence="6">
    <location>
        <begin position="221"/>
        <end position="244"/>
    </location>
</feature>
<dbReference type="InterPro" id="IPR000802">
    <property type="entry name" value="Arsenical_pump_ArsB"/>
</dbReference>
<keyword evidence="5 6" id="KW-0472">Membrane</keyword>
<dbReference type="AlphaFoldDB" id="A0A1D8GG01"/>
<name>A0A1D8GG01_9FIRM</name>
<sequence>MNILLLCLVVIIGVIVLGQKTKINIGLWALAAAYIFGTFVLKISPSDLINAWPTKIFVLLFSVTFFYSFAVTNGTLEKMALVAVYSSRKIPWAIPIVLYILGFVISGIGAGDAATVMLIPIAMSIAKITGMNYFLAAIATLSGVSPGGFSPISTIGVFIRGLMEDVGGYSPELADAFGTRAMFQAILLFFVVFAIAYIVFKGYKIQVPDLVKPEPFDNKQRVTLMIIACFVLVLVLPSLLDALVPGVPFIMLMKKNINVAFIAFIGSIAALLLKVGDEKKAFARVPWHVLTLLSGMGMLISVATKSGAVELLSNYVSNNVSFVMVPIMLSIFAGILSLFVSGFIVNMTFFSLVPGLALALGYDPGLLFATIAVGGLATSVSPFSSSGGLVIASVEDEEKSNMMFKYLLTMPFINITIYIILIQLGI</sequence>
<feature type="transmembrane region" description="Helical" evidence="6">
    <location>
        <begin position="56"/>
        <end position="76"/>
    </location>
</feature>
<evidence type="ECO:0000256" key="3">
    <source>
        <dbReference type="ARBA" id="ARBA00022692"/>
    </source>
</evidence>
<feature type="transmembrane region" description="Helical" evidence="6">
    <location>
        <begin position="133"/>
        <end position="161"/>
    </location>
</feature>
<evidence type="ECO:0000256" key="5">
    <source>
        <dbReference type="ARBA" id="ARBA00023136"/>
    </source>
</evidence>
<feature type="transmembrane region" description="Helical" evidence="6">
    <location>
        <begin position="403"/>
        <end position="424"/>
    </location>
</feature>
<evidence type="ECO:0000256" key="2">
    <source>
        <dbReference type="ARBA" id="ARBA00022475"/>
    </source>
</evidence>
<feature type="transmembrane region" description="Helical" evidence="6">
    <location>
        <begin position="256"/>
        <end position="273"/>
    </location>
</feature>
<keyword evidence="2" id="KW-1003">Cell membrane</keyword>